<dbReference type="RefSeq" id="WP_002213624.1">
    <property type="nucleotide sequence ID" value="NC_003116.1"/>
</dbReference>
<accession>A0A0U1RIT8</accession>
<dbReference type="HOGENOM" id="CLU_2735854_0_0_4"/>
<dbReference type="KEGG" id="nma:NMA1292"/>
<dbReference type="EMBL" id="AL157959">
    <property type="protein sequence ID" value="CAM08476.1"/>
    <property type="molecule type" value="Genomic_DNA"/>
</dbReference>
<dbReference type="GeneID" id="86929501"/>
<evidence type="ECO:0000313" key="2">
    <source>
        <dbReference type="Proteomes" id="UP000000626"/>
    </source>
</evidence>
<dbReference type="Proteomes" id="UP000000626">
    <property type="component" value="Chromosome"/>
</dbReference>
<organism evidence="1 2">
    <name type="scientific">Neisseria meningitidis serogroup A / serotype 4A (strain DSM 15465 / Z2491)</name>
    <dbReference type="NCBI Taxonomy" id="122587"/>
    <lineage>
        <taxon>Bacteria</taxon>
        <taxon>Pseudomonadati</taxon>
        <taxon>Pseudomonadota</taxon>
        <taxon>Betaproteobacteria</taxon>
        <taxon>Neisseriales</taxon>
        <taxon>Neisseriaceae</taxon>
        <taxon>Neisseria</taxon>
    </lineage>
</organism>
<protein>
    <submittedName>
        <fullName evidence="1">Uncharacterized protein</fullName>
    </submittedName>
</protein>
<proteinExistence type="predicted"/>
<dbReference type="AlphaFoldDB" id="A0A0U1RIT8"/>
<name>A0A0U1RIT8_NEIMA</name>
<dbReference type="EnsemblBacteria" id="CAM08476">
    <property type="protein sequence ID" value="CAM08476"/>
    <property type="gene ID" value="NMA1292"/>
</dbReference>
<sequence>MNTTYTLTFDQDSLKALNLLVFTLNHLKVLDMDMEGIEDGLSAVIETASEKADKLSAAFYNAVYEQEEKAA</sequence>
<gene>
    <name evidence="1" type="ordered locus">NMA1292</name>
</gene>
<reference evidence="1 2" key="1">
    <citation type="journal article" date="2000" name="Nature">
        <title>Complete DNA sequence of a serogroup A strain of Neisseria meningitidis Z2491.</title>
        <authorList>
            <person name="Parkhill J."/>
            <person name="Achtman M."/>
            <person name="James K.D."/>
            <person name="Bentley S.D."/>
            <person name="Churcher C."/>
            <person name="Klee S.R."/>
            <person name="Morelli G."/>
            <person name="Basham D."/>
            <person name="Brown D."/>
            <person name="Chillingworth T."/>
            <person name="Davies R.M."/>
            <person name="Davis P."/>
            <person name="Devlin K."/>
            <person name="Feltwell T."/>
            <person name="Hamlin N."/>
            <person name="Holroyd S."/>
            <person name="Jagels K."/>
            <person name="Leather S."/>
            <person name="Moule S."/>
            <person name="Mungall K."/>
            <person name="Quail M.A."/>
            <person name="Rajandream M.A."/>
            <person name="Rutherford K.M."/>
            <person name="Simmonds M."/>
            <person name="Skelton J."/>
            <person name="Whitehead S."/>
            <person name="Spratt B.G."/>
            <person name="Barrell B.G."/>
        </authorList>
    </citation>
    <scope>NUCLEOTIDE SEQUENCE [LARGE SCALE GENOMIC DNA]</scope>
    <source>
        <strain evidence="2">DSM 15465 / Z2491</strain>
    </source>
</reference>
<evidence type="ECO:0000313" key="1">
    <source>
        <dbReference type="EMBL" id="CAM08476.1"/>
    </source>
</evidence>